<dbReference type="GO" id="GO:0003677">
    <property type="term" value="F:DNA binding"/>
    <property type="evidence" value="ECO:0007669"/>
    <property type="project" value="UniProtKB-KW"/>
</dbReference>
<evidence type="ECO:0000313" key="11">
    <source>
        <dbReference type="Proteomes" id="UP000243626"/>
    </source>
</evidence>
<dbReference type="InterPro" id="IPR036388">
    <property type="entry name" value="WH-like_DNA-bd_sf"/>
</dbReference>
<dbReference type="GO" id="GO:0045717">
    <property type="term" value="P:negative regulation of fatty acid biosynthetic process"/>
    <property type="evidence" value="ECO:0007669"/>
    <property type="project" value="InterPro"/>
</dbReference>
<dbReference type="InterPro" id="IPR006683">
    <property type="entry name" value="Thioestr_dom"/>
</dbReference>
<keyword evidence="2" id="KW-0444">Lipid biosynthesis</keyword>
<reference evidence="11" key="1">
    <citation type="submission" date="2017-09" db="EMBL/GenBank/DDBJ databases">
        <title>Bacterial strain isolated from the female urinary microbiota.</title>
        <authorList>
            <person name="Thomas-White K."/>
            <person name="Kumar N."/>
            <person name="Forster S."/>
            <person name="Putonti C."/>
            <person name="Lawley T."/>
            <person name="Wolfe A.J."/>
        </authorList>
    </citation>
    <scope>NUCLEOTIDE SEQUENCE [LARGE SCALE GENOMIC DNA]</scope>
    <source>
        <strain evidence="11">UMB0959</strain>
    </source>
</reference>
<dbReference type="RefSeq" id="WP_070710335.1">
    <property type="nucleotide sequence ID" value="NZ_CP136964.1"/>
</dbReference>
<feature type="domain" description="Thioesterase" evidence="9">
    <location>
        <begin position="116"/>
        <end position="156"/>
    </location>
</feature>
<dbReference type="Proteomes" id="UP000243626">
    <property type="component" value="Chromosome"/>
</dbReference>
<keyword evidence="4" id="KW-0805">Transcription regulation</keyword>
<evidence type="ECO:0000256" key="1">
    <source>
        <dbReference type="ARBA" id="ARBA00022491"/>
    </source>
</evidence>
<keyword evidence="7" id="KW-0275">Fatty acid biosynthesis</keyword>
<dbReference type="EMBL" id="CP136964">
    <property type="protein sequence ID" value="WOS96244.1"/>
    <property type="molecule type" value="Genomic_DNA"/>
</dbReference>
<accession>A0AAF1BMP6</accession>
<evidence type="ECO:0000256" key="6">
    <source>
        <dbReference type="ARBA" id="ARBA00023125"/>
    </source>
</evidence>
<dbReference type="CDD" id="cd03440">
    <property type="entry name" value="hot_dog"/>
    <property type="match status" value="1"/>
</dbReference>
<evidence type="ECO:0000259" key="9">
    <source>
        <dbReference type="Pfam" id="PF03061"/>
    </source>
</evidence>
<dbReference type="GO" id="GO:0003700">
    <property type="term" value="F:DNA-binding transcription factor activity"/>
    <property type="evidence" value="ECO:0007669"/>
    <property type="project" value="InterPro"/>
</dbReference>
<proteinExistence type="predicted"/>
<dbReference type="KEGG" id="nmy:CJ229_000440"/>
<evidence type="ECO:0000256" key="3">
    <source>
        <dbReference type="ARBA" id="ARBA00022832"/>
    </source>
</evidence>
<evidence type="ECO:0000256" key="5">
    <source>
        <dbReference type="ARBA" id="ARBA00023098"/>
    </source>
</evidence>
<dbReference type="Gene3D" id="3.10.129.10">
    <property type="entry name" value="Hotdog Thioesterase"/>
    <property type="match status" value="1"/>
</dbReference>
<evidence type="ECO:0000256" key="7">
    <source>
        <dbReference type="ARBA" id="ARBA00023160"/>
    </source>
</evidence>
<keyword evidence="6" id="KW-0238">DNA-binding</keyword>
<dbReference type="GO" id="GO:0006633">
    <property type="term" value="P:fatty acid biosynthetic process"/>
    <property type="evidence" value="ECO:0007669"/>
    <property type="project" value="UniProtKB-KW"/>
</dbReference>
<evidence type="ECO:0000256" key="2">
    <source>
        <dbReference type="ARBA" id="ARBA00022516"/>
    </source>
</evidence>
<keyword evidence="5" id="KW-0443">Lipid metabolism</keyword>
<name>A0AAF1BMP6_9STAP</name>
<sequence>MAKLKKDERRLEIVKRLDEDPFLTDETLANDLNVSIQTIRLDRSVLNIPELRVRVQAVAKKNAEEIKSIPLQDVIGELVQIEVNKQASSFFTVEKEHAFLNYNIARGHFLFGQANSLAVAVLGKKKVLTKEANVKYLKPAKVGDKIVAKATVLKIKPYEALILVESYVKDETVFIGHYVMHFENEGEIE</sequence>
<evidence type="ECO:0000256" key="4">
    <source>
        <dbReference type="ARBA" id="ARBA00023015"/>
    </source>
</evidence>
<dbReference type="GO" id="GO:0045892">
    <property type="term" value="P:negative regulation of DNA-templated transcription"/>
    <property type="evidence" value="ECO:0007669"/>
    <property type="project" value="InterPro"/>
</dbReference>
<reference evidence="10 11" key="2">
    <citation type="submission" date="2023-10" db="EMBL/GenBank/DDBJ databases">
        <authorList>
            <person name="Choi B."/>
        </authorList>
    </citation>
    <scope>NUCLEOTIDE SEQUENCE [LARGE SCALE GENOMIC DNA]</scope>
    <source>
        <strain evidence="10 11">UMB0959</strain>
    </source>
</reference>
<keyword evidence="8" id="KW-0804">Transcription</keyword>
<gene>
    <name evidence="10" type="primary">fapR</name>
    <name evidence="10" type="ORF">CJ229_000440</name>
</gene>
<dbReference type="Pfam" id="PF03061">
    <property type="entry name" value="4HBT"/>
    <property type="match status" value="1"/>
</dbReference>
<evidence type="ECO:0000256" key="8">
    <source>
        <dbReference type="ARBA" id="ARBA00023163"/>
    </source>
</evidence>
<keyword evidence="1" id="KW-0678">Repressor</keyword>
<dbReference type="InterPro" id="IPR017275">
    <property type="entry name" value="Transcription_factor_FapR"/>
</dbReference>
<protein>
    <submittedName>
        <fullName evidence="10">Transcription factor FapR</fullName>
    </submittedName>
</protein>
<keyword evidence="3" id="KW-0276">Fatty acid metabolism</keyword>
<dbReference type="Gene3D" id="1.10.10.10">
    <property type="entry name" value="Winged helix-like DNA-binding domain superfamily/Winged helix DNA-binding domain"/>
    <property type="match status" value="1"/>
</dbReference>
<dbReference type="InterPro" id="IPR029069">
    <property type="entry name" value="HotDog_dom_sf"/>
</dbReference>
<dbReference type="AlphaFoldDB" id="A0AAF1BMP6"/>
<dbReference type="SUPFAM" id="SSF54637">
    <property type="entry name" value="Thioesterase/thiol ester dehydrase-isomerase"/>
    <property type="match status" value="1"/>
</dbReference>
<evidence type="ECO:0000313" key="10">
    <source>
        <dbReference type="EMBL" id="WOS96244.1"/>
    </source>
</evidence>
<organism evidence="10 11">
    <name type="scientific">Nosocomiicoccus massiliensis</name>
    <dbReference type="NCBI Taxonomy" id="1232430"/>
    <lineage>
        <taxon>Bacteria</taxon>
        <taxon>Bacillati</taxon>
        <taxon>Bacillota</taxon>
        <taxon>Bacilli</taxon>
        <taxon>Bacillales</taxon>
        <taxon>Staphylococcaceae</taxon>
        <taxon>Nosocomiicoccus</taxon>
    </lineage>
</organism>
<keyword evidence="11" id="KW-1185">Reference proteome</keyword>
<dbReference type="NCBIfam" id="NF003359">
    <property type="entry name" value="PRK04424.1"/>
    <property type="match status" value="1"/>
</dbReference>
<dbReference type="PIRSF" id="PIRSF037733">
    <property type="entry name" value="Transcription_factor_FapR"/>
    <property type="match status" value="1"/>
</dbReference>